<feature type="transmembrane region" description="Helical" evidence="8">
    <location>
        <begin position="12"/>
        <end position="31"/>
    </location>
</feature>
<feature type="transmembrane region" description="Helical" evidence="8">
    <location>
        <begin position="105"/>
        <end position="122"/>
    </location>
</feature>
<comment type="subcellular location">
    <subcellularLocation>
        <location evidence="1 8">Cell membrane</location>
        <topology evidence="1 8">Multi-pass membrane protein</topology>
    </subcellularLocation>
</comment>
<evidence type="ECO:0000256" key="8">
    <source>
        <dbReference type="RuleBase" id="RU363041"/>
    </source>
</evidence>
<evidence type="ECO:0000313" key="10">
    <source>
        <dbReference type="Proteomes" id="UP000249590"/>
    </source>
</evidence>
<feature type="transmembrane region" description="Helical" evidence="8">
    <location>
        <begin position="200"/>
        <end position="219"/>
    </location>
</feature>
<organism evidence="9 10">
    <name type="scientific">Acuticoccus sediminis</name>
    <dbReference type="NCBI Taxonomy" id="2184697"/>
    <lineage>
        <taxon>Bacteria</taxon>
        <taxon>Pseudomonadati</taxon>
        <taxon>Pseudomonadota</taxon>
        <taxon>Alphaproteobacteria</taxon>
        <taxon>Hyphomicrobiales</taxon>
        <taxon>Amorphaceae</taxon>
        <taxon>Acuticoccus</taxon>
    </lineage>
</organism>
<name>A0A8B2NZ43_9HYPH</name>
<feature type="transmembrane region" description="Helical" evidence="8">
    <location>
        <begin position="79"/>
        <end position="98"/>
    </location>
</feature>
<dbReference type="PANTHER" id="PTHR30269">
    <property type="entry name" value="TRANSMEMBRANE PROTEIN YFCA"/>
    <property type="match status" value="1"/>
</dbReference>
<comment type="caution">
    <text evidence="9">The sequence shown here is derived from an EMBL/GenBank/DDBJ whole genome shotgun (WGS) entry which is preliminary data.</text>
</comment>
<keyword evidence="6 8" id="KW-1133">Transmembrane helix</keyword>
<dbReference type="RefSeq" id="WP_111342122.1">
    <property type="nucleotide sequence ID" value="NZ_JAIWKD010000001.1"/>
</dbReference>
<evidence type="ECO:0000256" key="1">
    <source>
        <dbReference type="ARBA" id="ARBA00004651"/>
    </source>
</evidence>
<feature type="transmembrane region" description="Helical" evidence="8">
    <location>
        <begin position="134"/>
        <end position="158"/>
    </location>
</feature>
<evidence type="ECO:0000256" key="4">
    <source>
        <dbReference type="ARBA" id="ARBA00022475"/>
    </source>
</evidence>
<dbReference type="AlphaFoldDB" id="A0A8B2NZ43"/>
<keyword evidence="4 8" id="KW-1003">Cell membrane</keyword>
<keyword evidence="5 8" id="KW-0812">Transmembrane</keyword>
<dbReference type="GO" id="GO:0005886">
    <property type="term" value="C:plasma membrane"/>
    <property type="evidence" value="ECO:0007669"/>
    <property type="project" value="UniProtKB-SubCell"/>
</dbReference>
<evidence type="ECO:0000256" key="6">
    <source>
        <dbReference type="ARBA" id="ARBA00022989"/>
    </source>
</evidence>
<keyword evidence="10" id="KW-1185">Reference proteome</keyword>
<feature type="transmembrane region" description="Helical" evidence="8">
    <location>
        <begin position="38"/>
        <end position="59"/>
    </location>
</feature>
<reference evidence="9 10" key="1">
    <citation type="submission" date="2018-05" db="EMBL/GenBank/DDBJ databases">
        <title>Acuticoccus sediminis sp. nov., isolated from deep-sea sediment of Indian Ocean.</title>
        <authorList>
            <person name="Liu X."/>
            <person name="Lai Q."/>
            <person name="Du Y."/>
            <person name="Sun F."/>
            <person name="Zhang X."/>
            <person name="Wang S."/>
            <person name="Shao Z."/>
        </authorList>
    </citation>
    <scope>NUCLEOTIDE SEQUENCE [LARGE SCALE GENOMIC DNA]</scope>
    <source>
        <strain evidence="9 10">PTG4-2</strain>
    </source>
</reference>
<evidence type="ECO:0000256" key="3">
    <source>
        <dbReference type="ARBA" id="ARBA00022448"/>
    </source>
</evidence>
<comment type="similarity">
    <text evidence="2 8">Belongs to the 4-toluene sulfonate uptake permease (TSUP) (TC 2.A.102) family.</text>
</comment>
<dbReference type="OrthoDB" id="8478323at2"/>
<gene>
    <name evidence="9" type="ORF">DLJ53_02690</name>
</gene>
<feature type="transmembrane region" description="Helical" evidence="8">
    <location>
        <begin position="231"/>
        <end position="248"/>
    </location>
</feature>
<sequence>MSMLLPDAVAPLGALFLIILSFFTSALTAAVGIGGGVVLLAALTFVAPPAALVPVHGVVQLGSNTGRAIVLARNVALRLIVPYALGAIVGAILGGMLVVELPGEVILLAIGVTILVTTWMKMPPLGKGETGVLAGGGLVATFLTMFVGATGPFVMMILRQSGLPHTRLVATHAMAMVIQHGLKVVAFTALGFAFADWAPLMIAMIASGFAGTLVGARLLHKLPEATLKKALNIVLTLIAIQLILRALSELI</sequence>
<dbReference type="EMBL" id="QHHQ01000001">
    <property type="protein sequence ID" value="RAI03435.1"/>
    <property type="molecule type" value="Genomic_DNA"/>
</dbReference>
<evidence type="ECO:0000256" key="7">
    <source>
        <dbReference type="ARBA" id="ARBA00023136"/>
    </source>
</evidence>
<dbReference type="InterPro" id="IPR052017">
    <property type="entry name" value="TSUP"/>
</dbReference>
<accession>A0A8B2NZ43</accession>
<feature type="transmembrane region" description="Helical" evidence="8">
    <location>
        <begin position="170"/>
        <end position="194"/>
    </location>
</feature>
<evidence type="ECO:0000256" key="2">
    <source>
        <dbReference type="ARBA" id="ARBA00009142"/>
    </source>
</evidence>
<dbReference type="Pfam" id="PF01925">
    <property type="entry name" value="TauE"/>
    <property type="match status" value="1"/>
</dbReference>
<protein>
    <recommendedName>
        <fullName evidence="8">Probable membrane transporter protein</fullName>
    </recommendedName>
</protein>
<keyword evidence="3" id="KW-0813">Transport</keyword>
<evidence type="ECO:0000313" key="9">
    <source>
        <dbReference type="EMBL" id="RAI03435.1"/>
    </source>
</evidence>
<evidence type="ECO:0000256" key="5">
    <source>
        <dbReference type="ARBA" id="ARBA00022692"/>
    </source>
</evidence>
<dbReference type="InterPro" id="IPR002781">
    <property type="entry name" value="TM_pro_TauE-like"/>
</dbReference>
<keyword evidence="7 8" id="KW-0472">Membrane</keyword>
<dbReference type="PANTHER" id="PTHR30269:SF37">
    <property type="entry name" value="MEMBRANE TRANSPORTER PROTEIN"/>
    <property type="match status" value="1"/>
</dbReference>
<dbReference type="Proteomes" id="UP000249590">
    <property type="component" value="Unassembled WGS sequence"/>
</dbReference>
<proteinExistence type="inferred from homology"/>